<evidence type="ECO:0000313" key="3">
    <source>
        <dbReference type="Proteomes" id="UP000305874"/>
    </source>
</evidence>
<feature type="transmembrane region" description="Helical" evidence="1">
    <location>
        <begin position="52"/>
        <end position="73"/>
    </location>
</feature>
<name>A0A5S3YKX4_9GAMM</name>
<evidence type="ECO:0000256" key="1">
    <source>
        <dbReference type="SAM" id="Phobius"/>
    </source>
</evidence>
<feature type="non-terminal residue" evidence="2">
    <location>
        <position position="85"/>
    </location>
</feature>
<keyword evidence="1" id="KW-0472">Membrane</keyword>
<proteinExistence type="predicted"/>
<dbReference type="Proteomes" id="UP000305874">
    <property type="component" value="Unassembled WGS sequence"/>
</dbReference>
<dbReference type="AlphaFoldDB" id="A0A5S3YKX4"/>
<keyword evidence="1" id="KW-0812">Transmembrane</keyword>
<gene>
    <name evidence="2" type="ORF">CWC05_21915</name>
</gene>
<organism evidence="2 3">
    <name type="scientific">Pseudoalteromonas ruthenica</name>
    <dbReference type="NCBI Taxonomy" id="151081"/>
    <lineage>
        <taxon>Bacteria</taxon>
        <taxon>Pseudomonadati</taxon>
        <taxon>Pseudomonadota</taxon>
        <taxon>Gammaproteobacteria</taxon>
        <taxon>Alteromonadales</taxon>
        <taxon>Pseudoalteromonadaceae</taxon>
        <taxon>Pseudoalteromonas</taxon>
    </lineage>
</organism>
<protein>
    <submittedName>
        <fullName evidence="2">CadC family transcriptional regulator</fullName>
    </submittedName>
</protein>
<comment type="caution">
    <text evidence="2">The sequence shown here is derived from an EMBL/GenBank/DDBJ whole genome shotgun (WGS) entry which is preliminary data.</text>
</comment>
<keyword evidence="1" id="KW-1133">Transmembrane helix</keyword>
<feature type="non-terminal residue" evidence="2">
    <location>
        <position position="1"/>
    </location>
</feature>
<reference evidence="3" key="2">
    <citation type="submission" date="2019-06" db="EMBL/GenBank/DDBJ databases">
        <title>Co-occurence of chitin degradation, pigmentation and bioactivity in marine Pseudoalteromonas.</title>
        <authorList>
            <person name="Sonnenschein E.C."/>
            <person name="Bech P.K."/>
        </authorList>
    </citation>
    <scope>NUCLEOTIDE SEQUENCE [LARGE SCALE GENOMIC DNA]</scope>
    <source>
        <strain evidence="3">S2897</strain>
    </source>
</reference>
<dbReference type="EMBL" id="PNCG01000651">
    <property type="protein sequence ID" value="TMP75428.1"/>
    <property type="molecule type" value="Genomic_DNA"/>
</dbReference>
<reference evidence="2 3" key="1">
    <citation type="submission" date="2017-12" db="EMBL/GenBank/DDBJ databases">
        <authorList>
            <person name="Paulsen S."/>
            <person name="Gram L.K."/>
        </authorList>
    </citation>
    <scope>NUCLEOTIDE SEQUENCE [LARGE SCALE GENOMIC DNA]</scope>
    <source>
        <strain evidence="2 3">S2897</strain>
    </source>
</reference>
<accession>A0A5S3YKX4</accession>
<sequence length="85" mass="9554">VQEQVLAQSVKELRDIFGSDIIKTFPRNGYQWVAELTSYRDSTSRPVYKKPFFQIGIVAGIILVFAAVFTSMFTSPKLTIALLPV</sequence>
<evidence type="ECO:0000313" key="2">
    <source>
        <dbReference type="EMBL" id="TMP75428.1"/>
    </source>
</evidence>